<evidence type="ECO:0000256" key="1">
    <source>
        <dbReference type="ARBA" id="ARBA00022679"/>
    </source>
</evidence>
<organism evidence="5 6">
    <name type="scientific">Bifidobacterium aquikefiri</name>
    <dbReference type="NCBI Taxonomy" id="1653207"/>
    <lineage>
        <taxon>Bacteria</taxon>
        <taxon>Bacillati</taxon>
        <taxon>Actinomycetota</taxon>
        <taxon>Actinomycetes</taxon>
        <taxon>Bifidobacteriales</taxon>
        <taxon>Bifidobacteriaceae</taxon>
        <taxon>Bifidobacterium</taxon>
    </lineage>
</organism>
<evidence type="ECO:0000259" key="4">
    <source>
        <dbReference type="Pfam" id="PF13302"/>
    </source>
</evidence>
<dbReference type="InterPro" id="IPR016181">
    <property type="entry name" value="Acyl_CoA_acyltransferase"/>
</dbReference>
<feature type="domain" description="N-acetyltransferase" evidence="4">
    <location>
        <begin position="9"/>
        <end position="168"/>
    </location>
</feature>
<gene>
    <name evidence="5" type="ORF">BAQU_1771</name>
</gene>
<keyword evidence="2" id="KW-0012">Acyltransferase</keyword>
<evidence type="ECO:0000256" key="2">
    <source>
        <dbReference type="ARBA" id="ARBA00023315"/>
    </source>
</evidence>
<sequence length="205" mass="23242">MRELTTEALILRAWRANDDAETASLYQYAQDPDVGPSAGWAAHANAEESAAVIRTVLCNAQSYAIVLKNPEDKDLIDKPIGSISLQSVPEQVMRYIETLELHKHDGISNTMELGFWIGKPFWGRGLVPEASLAVIEHGFNDLKLNAIWCRHDIENVKSGRAQDKIGFEHVGIIRHIHMNMLPGDIYRDEELRLITREQWEKRSQS</sequence>
<dbReference type="PANTHER" id="PTHR43792">
    <property type="entry name" value="GNAT FAMILY, PUTATIVE (AFU_ORTHOLOGUE AFUA_3G00765)-RELATED-RELATED"/>
    <property type="match status" value="1"/>
</dbReference>
<dbReference type="PANTHER" id="PTHR43792:SF8">
    <property type="entry name" value="[RIBOSOMAL PROTEIN US5]-ALANINE N-ACETYLTRANSFERASE"/>
    <property type="match status" value="1"/>
</dbReference>
<dbReference type="GeneID" id="98296421"/>
<protein>
    <submittedName>
        <fullName evidence="5">Acetyltransferase</fullName>
    </submittedName>
</protein>
<evidence type="ECO:0000313" key="6">
    <source>
        <dbReference type="Proteomes" id="UP000216451"/>
    </source>
</evidence>
<dbReference type="GO" id="GO:0016747">
    <property type="term" value="F:acyltransferase activity, transferring groups other than amino-acyl groups"/>
    <property type="evidence" value="ECO:0007669"/>
    <property type="project" value="InterPro"/>
</dbReference>
<keyword evidence="1 5" id="KW-0808">Transferase</keyword>
<dbReference type="SUPFAM" id="SSF55729">
    <property type="entry name" value="Acyl-CoA N-acyltransferases (Nat)"/>
    <property type="match status" value="1"/>
</dbReference>
<dbReference type="Pfam" id="PF13302">
    <property type="entry name" value="Acetyltransf_3"/>
    <property type="match status" value="1"/>
</dbReference>
<accession>A0A261G2H3</accession>
<comment type="similarity">
    <text evidence="3">Belongs to the acetyltransferase family. RimJ subfamily.</text>
</comment>
<dbReference type="InterPro" id="IPR051531">
    <property type="entry name" value="N-acetyltransferase"/>
</dbReference>
<dbReference type="Gene3D" id="3.40.630.30">
    <property type="match status" value="1"/>
</dbReference>
<dbReference type="Proteomes" id="UP000216451">
    <property type="component" value="Unassembled WGS sequence"/>
</dbReference>
<dbReference type="EMBL" id="MWXA01000008">
    <property type="protein sequence ID" value="OZG65588.1"/>
    <property type="molecule type" value="Genomic_DNA"/>
</dbReference>
<dbReference type="OrthoDB" id="4142102at2"/>
<proteinExistence type="inferred from homology"/>
<dbReference type="InterPro" id="IPR000182">
    <property type="entry name" value="GNAT_dom"/>
</dbReference>
<evidence type="ECO:0000313" key="5">
    <source>
        <dbReference type="EMBL" id="OZG65588.1"/>
    </source>
</evidence>
<dbReference type="RefSeq" id="WP_143241999.1">
    <property type="nucleotide sequence ID" value="NZ_JBDNSG010000017.1"/>
</dbReference>
<dbReference type="AlphaFoldDB" id="A0A261G2H3"/>
<comment type="caution">
    <text evidence="5">The sequence shown here is derived from an EMBL/GenBank/DDBJ whole genome shotgun (WGS) entry which is preliminary data.</text>
</comment>
<name>A0A261G2H3_9BIFI</name>
<reference evidence="5 6" key="1">
    <citation type="journal article" date="2017" name="BMC Genomics">
        <title>Comparative genomic and phylogenomic analyses of the Bifidobacteriaceae family.</title>
        <authorList>
            <person name="Lugli G.A."/>
            <person name="Milani C."/>
            <person name="Turroni F."/>
            <person name="Duranti S."/>
            <person name="Mancabelli L."/>
            <person name="Mangifesta M."/>
            <person name="Ferrario C."/>
            <person name="Modesto M."/>
            <person name="Mattarelli P."/>
            <person name="Jiri K."/>
            <person name="van Sinderen D."/>
            <person name="Ventura M."/>
        </authorList>
    </citation>
    <scope>NUCLEOTIDE SEQUENCE [LARGE SCALE GENOMIC DNA]</scope>
    <source>
        <strain evidence="5 6">LMG 28769</strain>
    </source>
</reference>
<evidence type="ECO:0000256" key="3">
    <source>
        <dbReference type="ARBA" id="ARBA00038502"/>
    </source>
</evidence>
<keyword evidence="6" id="KW-1185">Reference proteome</keyword>